<evidence type="ECO:0000256" key="1">
    <source>
        <dbReference type="SAM" id="MobiDB-lite"/>
    </source>
</evidence>
<dbReference type="Proteomes" id="UP000634136">
    <property type="component" value="Unassembled WGS sequence"/>
</dbReference>
<proteinExistence type="predicted"/>
<keyword evidence="3" id="KW-1185">Reference proteome</keyword>
<dbReference type="EMBL" id="JAAIUW010000009">
    <property type="protein sequence ID" value="KAF7817155.1"/>
    <property type="molecule type" value="Genomic_DNA"/>
</dbReference>
<comment type="caution">
    <text evidence="2">The sequence shown here is derived from an EMBL/GenBank/DDBJ whole genome shotgun (WGS) entry which is preliminary data.</text>
</comment>
<name>A0A834T8P4_9FABA</name>
<reference evidence="2" key="1">
    <citation type="submission" date="2020-09" db="EMBL/GenBank/DDBJ databases">
        <title>Genome-Enabled Discovery of Anthraquinone Biosynthesis in Senna tora.</title>
        <authorList>
            <person name="Kang S.-H."/>
            <person name="Pandey R.P."/>
            <person name="Lee C.-M."/>
            <person name="Sim J.-S."/>
            <person name="Jeong J.-T."/>
            <person name="Choi B.-S."/>
            <person name="Jung M."/>
            <person name="Ginzburg D."/>
            <person name="Zhao K."/>
            <person name="Won S.Y."/>
            <person name="Oh T.-J."/>
            <person name="Yu Y."/>
            <person name="Kim N.-H."/>
            <person name="Lee O.R."/>
            <person name="Lee T.-H."/>
            <person name="Bashyal P."/>
            <person name="Kim T.-S."/>
            <person name="Lee W.-H."/>
            <person name="Kawkins C."/>
            <person name="Kim C.-K."/>
            <person name="Kim J.S."/>
            <person name="Ahn B.O."/>
            <person name="Rhee S.Y."/>
            <person name="Sohng J.K."/>
        </authorList>
    </citation>
    <scope>NUCLEOTIDE SEQUENCE</scope>
    <source>
        <tissue evidence="2">Leaf</tissue>
    </source>
</reference>
<protein>
    <submittedName>
        <fullName evidence="2">Uncharacterized protein</fullName>
    </submittedName>
</protein>
<feature type="region of interest" description="Disordered" evidence="1">
    <location>
        <begin position="35"/>
        <end position="58"/>
    </location>
</feature>
<organism evidence="2 3">
    <name type="scientific">Senna tora</name>
    <dbReference type="NCBI Taxonomy" id="362788"/>
    <lineage>
        <taxon>Eukaryota</taxon>
        <taxon>Viridiplantae</taxon>
        <taxon>Streptophyta</taxon>
        <taxon>Embryophyta</taxon>
        <taxon>Tracheophyta</taxon>
        <taxon>Spermatophyta</taxon>
        <taxon>Magnoliopsida</taxon>
        <taxon>eudicotyledons</taxon>
        <taxon>Gunneridae</taxon>
        <taxon>Pentapetalae</taxon>
        <taxon>rosids</taxon>
        <taxon>fabids</taxon>
        <taxon>Fabales</taxon>
        <taxon>Fabaceae</taxon>
        <taxon>Caesalpinioideae</taxon>
        <taxon>Cassia clade</taxon>
        <taxon>Senna</taxon>
    </lineage>
</organism>
<sequence>MVHYDFGWSLNETFKHELGLPFSAEENLRISASSSKFHPISNEVEEKRKEETLTSNPE</sequence>
<evidence type="ECO:0000313" key="2">
    <source>
        <dbReference type="EMBL" id="KAF7817155.1"/>
    </source>
</evidence>
<gene>
    <name evidence="2" type="ORF">G2W53_031124</name>
</gene>
<accession>A0A834T8P4</accession>
<dbReference type="AlphaFoldDB" id="A0A834T8P4"/>
<evidence type="ECO:0000313" key="3">
    <source>
        <dbReference type="Proteomes" id="UP000634136"/>
    </source>
</evidence>